<proteinExistence type="predicted"/>
<protein>
    <submittedName>
        <fullName evidence="2">Uncharacterized protein</fullName>
    </submittedName>
</protein>
<evidence type="ECO:0000313" key="2">
    <source>
        <dbReference type="EMBL" id="UXP31669.1"/>
    </source>
</evidence>
<dbReference type="Proteomes" id="UP001065174">
    <property type="component" value="Chromosome"/>
</dbReference>
<reference evidence="2" key="1">
    <citation type="submission" date="2022-09" db="EMBL/GenBank/DDBJ databases">
        <title>Comparative genomics and taxonomic characterization of three novel marine species of genus Reichenbachiella exhibiting antioxidant and polysaccharide degradation activities.</title>
        <authorList>
            <person name="Muhammad N."/>
            <person name="Lee Y.-J."/>
            <person name="Ko J."/>
            <person name="Kim S.-G."/>
        </authorList>
    </citation>
    <scope>NUCLEOTIDE SEQUENCE</scope>
    <source>
        <strain evidence="2">BKB1-1</strain>
    </source>
</reference>
<feature type="transmembrane region" description="Helical" evidence="1">
    <location>
        <begin position="105"/>
        <end position="123"/>
    </location>
</feature>
<accession>A0ABY6CMR3</accession>
<evidence type="ECO:0000256" key="1">
    <source>
        <dbReference type="SAM" id="Phobius"/>
    </source>
</evidence>
<name>A0ABY6CMR3_9BACT</name>
<sequence>MKLTSEDTKDEQYNEVIKNSRQTTQNIYQELVRYDSVLTTIETKIDSELRHEKRLLGQKKDILIELQEDFDSIYLTPHQLSILATATIDSPDNISFREWITSTNQLYNIGVSLFISFFFYYLGRRQGEKQSQ</sequence>
<keyword evidence="1" id="KW-1133">Transmembrane helix</keyword>
<gene>
    <name evidence="2" type="ORF">N6H18_15070</name>
</gene>
<keyword evidence="1" id="KW-0472">Membrane</keyword>
<keyword evidence="1" id="KW-0812">Transmembrane</keyword>
<organism evidence="2 3">
    <name type="scientific">Reichenbachiella agarivorans</name>
    <dbReference type="NCBI Taxonomy" id="2979464"/>
    <lineage>
        <taxon>Bacteria</taxon>
        <taxon>Pseudomonadati</taxon>
        <taxon>Bacteroidota</taxon>
        <taxon>Cytophagia</taxon>
        <taxon>Cytophagales</taxon>
        <taxon>Reichenbachiellaceae</taxon>
        <taxon>Reichenbachiella</taxon>
    </lineage>
</organism>
<evidence type="ECO:0000313" key="3">
    <source>
        <dbReference type="Proteomes" id="UP001065174"/>
    </source>
</evidence>
<dbReference type="EMBL" id="CP106679">
    <property type="protein sequence ID" value="UXP31669.1"/>
    <property type="molecule type" value="Genomic_DNA"/>
</dbReference>
<dbReference type="RefSeq" id="WP_262309108.1">
    <property type="nucleotide sequence ID" value="NZ_CP106679.1"/>
</dbReference>
<keyword evidence="3" id="KW-1185">Reference proteome</keyword>